<dbReference type="SUPFAM" id="SSF111331">
    <property type="entry name" value="NAD kinase/diacylglycerol kinase-like"/>
    <property type="match status" value="1"/>
</dbReference>
<accession>A0A4R1HI37</accession>
<feature type="domain" description="DAGKc" evidence="3">
    <location>
        <begin position="1"/>
        <end position="147"/>
    </location>
</feature>
<dbReference type="Gene3D" id="2.60.200.40">
    <property type="match status" value="1"/>
</dbReference>
<evidence type="ECO:0000256" key="2">
    <source>
        <dbReference type="ARBA" id="ARBA00005983"/>
    </source>
</evidence>
<dbReference type="EMBL" id="SMFZ01000002">
    <property type="protein sequence ID" value="TCK20591.1"/>
    <property type="molecule type" value="Genomic_DNA"/>
</dbReference>
<dbReference type="PANTHER" id="PTHR12358:SF106">
    <property type="entry name" value="LIPID KINASE YEGS"/>
    <property type="match status" value="1"/>
</dbReference>
<keyword evidence="4" id="KW-0418">Kinase</keyword>
<dbReference type="InterPro" id="IPR017438">
    <property type="entry name" value="ATP-NAD_kinase_N"/>
</dbReference>
<proteinExistence type="inferred from homology"/>
<dbReference type="SMART" id="SM00046">
    <property type="entry name" value="DAGKc"/>
    <property type="match status" value="1"/>
</dbReference>
<dbReference type="Proteomes" id="UP000295560">
    <property type="component" value="Unassembled WGS sequence"/>
</dbReference>
<keyword evidence="4" id="KW-0808">Transferase</keyword>
<evidence type="ECO:0000256" key="1">
    <source>
        <dbReference type="ARBA" id="ARBA00001946"/>
    </source>
</evidence>
<dbReference type="GO" id="GO:0004143">
    <property type="term" value="F:ATP-dependent diacylglycerol kinase activity"/>
    <property type="evidence" value="ECO:0007669"/>
    <property type="project" value="TreeGrafter"/>
</dbReference>
<keyword evidence="5" id="KW-1185">Reference proteome</keyword>
<dbReference type="InterPro" id="IPR050187">
    <property type="entry name" value="Lipid_Phosphate_FormReg"/>
</dbReference>
<reference evidence="4 5" key="1">
    <citation type="submission" date="2019-03" db="EMBL/GenBank/DDBJ databases">
        <title>Sequencing the genomes of 1000 actinobacteria strains.</title>
        <authorList>
            <person name="Klenk H.-P."/>
        </authorList>
    </citation>
    <scope>NUCLEOTIDE SEQUENCE [LARGE SCALE GENOMIC DNA]</scope>
    <source>
        <strain evidence="4 5">DSM 44969</strain>
    </source>
</reference>
<dbReference type="Gene3D" id="3.40.50.10330">
    <property type="entry name" value="Probable inorganic polyphosphate/atp-NAD kinase, domain 1"/>
    <property type="match status" value="1"/>
</dbReference>
<gene>
    <name evidence="4" type="ORF">EV378_4552</name>
</gene>
<evidence type="ECO:0000313" key="5">
    <source>
        <dbReference type="Proteomes" id="UP000295560"/>
    </source>
</evidence>
<comment type="similarity">
    <text evidence="2">Belongs to the diacylglycerol/lipid kinase family.</text>
</comment>
<dbReference type="InterPro" id="IPR001206">
    <property type="entry name" value="Diacylglycerol_kinase_cat_dom"/>
</dbReference>
<dbReference type="Pfam" id="PF00781">
    <property type="entry name" value="DAGK_cat"/>
    <property type="match status" value="1"/>
</dbReference>
<sequence length="318" mass="33549">MWGVRALLVVNPQATSTTAAGRDVLTKALASELKLDVLQTRYRGHAAEGTAAAVRDGVELVVALGGDGTVNEVVNGLLADQTGTTAPARPDPYATAMLAVVPGGSANVFARALQMPRDPVEATGHVLTALAERRQRMVGLGHADDRWFTFNAGMGWDADVVAAVERARAQGHEASPGRYAMTALGQYLAQLRRPPSMTVHLPGADALGGVKLAFVSNTDPWTYLSGRAVRTNPRSSFGSGLGLFALRSLGPRTIAAVLREILSSDGDPHGRHVVRHDAVPLVRITSDVPLALQLDGDHLGERTDVEFLSVPAALRVVV</sequence>
<evidence type="ECO:0000259" key="3">
    <source>
        <dbReference type="PROSITE" id="PS50146"/>
    </source>
</evidence>
<organism evidence="4 5">
    <name type="scientific">Pseudonocardia endophytica</name>
    <dbReference type="NCBI Taxonomy" id="401976"/>
    <lineage>
        <taxon>Bacteria</taxon>
        <taxon>Bacillati</taxon>
        <taxon>Actinomycetota</taxon>
        <taxon>Actinomycetes</taxon>
        <taxon>Pseudonocardiales</taxon>
        <taxon>Pseudonocardiaceae</taxon>
        <taxon>Pseudonocardia</taxon>
    </lineage>
</organism>
<dbReference type="PANTHER" id="PTHR12358">
    <property type="entry name" value="SPHINGOSINE KINASE"/>
    <property type="match status" value="1"/>
</dbReference>
<dbReference type="AlphaFoldDB" id="A0A4R1HI37"/>
<comment type="caution">
    <text evidence="4">The sequence shown here is derived from an EMBL/GenBank/DDBJ whole genome shotgun (WGS) entry which is preliminary data.</text>
</comment>
<name>A0A4R1HI37_PSEEN</name>
<protein>
    <submittedName>
        <fullName evidence="4">Diacylglycerol kinase family enzyme</fullName>
    </submittedName>
</protein>
<dbReference type="PROSITE" id="PS50146">
    <property type="entry name" value="DAGK"/>
    <property type="match status" value="1"/>
</dbReference>
<evidence type="ECO:0000313" key="4">
    <source>
        <dbReference type="EMBL" id="TCK20591.1"/>
    </source>
</evidence>
<dbReference type="GO" id="GO:0005886">
    <property type="term" value="C:plasma membrane"/>
    <property type="evidence" value="ECO:0007669"/>
    <property type="project" value="TreeGrafter"/>
</dbReference>
<dbReference type="InterPro" id="IPR016064">
    <property type="entry name" value="NAD/diacylglycerol_kinase_sf"/>
</dbReference>
<comment type="cofactor">
    <cofactor evidence="1">
        <name>Mg(2+)</name>
        <dbReference type="ChEBI" id="CHEBI:18420"/>
    </cofactor>
</comment>